<feature type="compositionally biased region" description="Low complexity" evidence="1">
    <location>
        <begin position="22"/>
        <end position="31"/>
    </location>
</feature>
<feature type="compositionally biased region" description="Low complexity" evidence="1">
    <location>
        <begin position="1"/>
        <end position="14"/>
    </location>
</feature>
<feature type="compositionally biased region" description="Low complexity" evidence="1">
    <location>
        <begin position="55"/>
        <end position="70"/>
    </location>
</feature>
<comment type="caution">
    <text evidence="2">The sequence shown here is derived from an EMBL/GenBank/DDBJ whole genome shotgun (WGS) entry which is preliminary data.</text>
</comment>
<feature type="region of interest" description="Disordered" evidence="1">
    <location>
        <begin position="1"/>
        <end position="35"/>
    </location>
</feature>
<reference evidence="2 3" key="1">
    <citation type="submission" date="2019-01" db="EMBL/GenBank/DDBJ databases">
        <authorList>
            <person name="Li J."/>
        </authorList>
    </citation>
    <scope>NUCLEOTIDE SEQUENCE [LARGE SCALE GENOMIC DNA]</scope>
    <source>
        <strain evidence="2 3">CGMCC 4.7180</strain>
    </source>
</reference>
<name>A0A4Q2J894_9MICO</name>
<evidence type="ECO:0000256" key="1">
    <source>
        <dbReference type="SAM" id="MobiDB-lite"/>
    </source>
</evidence>
<dbReference type="AlphaFoldDB" id="A0A4Q2J894"/>
<feature type="region of interest" description="Disordered" evidence="1">
    <location>
        <begin position="55"/>
        <end position="81"/>
    </location>
</feature>
<protein>
    <submittedName>
        <fullName evidence="2">Uncharacterized protein</fullName>
    </submittedName>
</protein>
<evidence type="ECO:0000313" key="3">
    <source>
        <dbReference type="Proteomes" id="UP000292881"/>
    </source>
</evidence>
<sequence>MPSPAARSPAARSNARSHSRSSSRPPMRPSSDTWKCRPRRALTCLMFCTSSSETATTASRTSLTRSSGSSQRCRWVRMSSR</sequence>
<proteinExistence type="predicted"/>
<evidence type="ECO:0000313" key="2">
    <source>
        <dbReference type="EMBL" id="RXZ41718.1"/>
    </source>
</evidence>
<organism evidence="2 3">
    <name type="scientific">Agromyces binzhouensis</name>
    <dbReference type="NCBI Taxonomy" id="1817495"/>
    <lineage>
        <taxon>Bacteria</taxon>
        <taxon>Bacillati</taxon>
        <taxon>Actinomycetota</taxon>
        <taxon>Actinomycetes</taxon>
        <taxon>Micrococcales</taxon>
        <taxon>Microbacteriaceae</taxon>
        <taxon>Agromyces</taxon>
    </lineage>
</organism>
<dbReference type="Proteomes" id="UP000292881">
    <property type="component" value="Unassembled WGS sequence"/>
</dbReference>
<keyword evidence="3" id="KW-1185">Reference proteome</keyword>
<accession>A0A4Q2J894</accession>
<dbReference type="EMBL" id="SDPL01000507">
    <property type="protein sequence ID" value="RXZ41718.1"/>
    <property type="molecule type" value="Genomic_DNA"/>
</dbReference>
<gene>
    <name evidence="2" type="ORF">ESO86_16210</name>
</gene>